<dbReference type="Proteomes" id="UP001589698">
    <property type="component" value="Unassembled WGS sequence"/>
</dbReference>
<evidence type="ECO:0000313" key="2">
    <source>
        <dbReference type="Proteomes" id="UP001589698"/>
    </source>
</evidence>
<evidence type="ECO:0000313" key="1">
    <source>
        <dbReference type="EMBL" id="MFC0222022.1"/>
    </source>
</evidence>
<proteinExistence type="predicted"/>
<dbReference type="EMBL" id="JBHLXH010000001">
    <property type="protein sequence ID" value="MFC0222022.1"/>
    <property type="molecule type" value="Genomic_DNA"/>
</dbReference>
<dbReference type="RefSeq" id="WP_378517685.1">
    <property type="nucleotide sequence ID" value="NZ_CBCSDI010000023.1"/>
</dbReference>
<comment type="caution">
    <text evidence="1">The sequence shown here is derived from an EMBL/GenBank/DDBJ whole genome shotgun (WGS) entry which is preliminary data.</text>
</comment>
<reference evidence="1 2" key="1">
    <citation type="submission" date="2024-09" db="EMBL/GenBank/DDBJ databases">
        <authorList>
            <person name="Sun Q."/>
            <person name="Mori K."/>
        </authorList>
    </citation>
    <scope>NUCLEOTIDE SEQUENCE [LARGE SCALE GENOMIC DNA]</scope>
    <source>
        <strain evidence="1 2">CCM 8654</strain>
    </source>
</reference>
<protein>
    <submittedName>
        <fullName evidence="1">Uncharacterized protein</fullName>
    </submittedName>
</protein>
<sequence length="259" mass="28514">MDDETYARELFAILTRPLDPDEPRDAYGTGADRIDRYGGFGTELVVTSVAAVPGPYGSRLEVGFRLEGPEGHDLPRTGTFHLPLAAEWREAQGYGAPSTYAPAVARATERAVGEHARRRRTAGRTVPLDRTEQHALLLEVLGGPSSVRQVAPDRFVLSRAGRERWVVVVTPEQWEQFLVRHGTHRASLSEHVEELLAAGSSDDRDEFLVFWEGDLVKSVREELPPVSGSVRGLLRAIERGPVPGAAWFAYTPVAPDRDA</sequence>
<gene>
    <name evidence="1" type="ORF">ACFFJG_05975</name>
</gene>
<name>A0ABV6DZ62_9ACTN</name>
<accession>A0ABV6DZ62</accession>
<organism evidence="1 2">
    <name type="scientific">Nocardioides zeicaulis</name>
    <dbReference type="NCBI Taxonomy" id="1776857"/>
    <lineage>
        <taxon>Bacteria</taxon>
        <taxon>Bacillati</taxon>
        <taxon>Actinomycetota</taxon>
        <taxon>Actinomycetes</taxon>
        <taxon>Propionibacteriales</taxon>
        <taxon>Nocardioidaceae</taxon>
        <taxon>Nocardioides</taxon>
    </lineage>
</organism>
<keyword evidence="2" id="KW-1185">Reference proteome</keyword>